<keyword evidence="2" id="KW-1185">Reference proteome</keyword>
<reference evidence="1 2" key="1">
    <citation type="submission" date="2017-08" db="EMBL/GenBank/DDBJ databases">
        <title>Draft genome sequences of 64 type strains of genus Staph aureus.</title>
        <authorList>
            <person name="Cole K."/>
            <person name="Golubchik T."/>
            <person name="Russell J."/>
            <person name="Foster D."/>
            <person name="Llewelyn M."/>
            <person name="Wilson D."/>
            <person name="Crook D."/>
            <person name="Paul J."/>
        </authorList>
    </citation>
    <scope>NUCLEOTIDE SEQUENCE [LARGE SCALE GENOMIC DNA]</scope>
    <source>
        <strain evidence="1 2">DSM 29875</strain>
    </source>
</reference>
<comment type="caution">
    <text evidence="1">The sequence shown here is derived from an EMBL/GenBank/DDBJ whole genome shotgun (WGS) entry which is preliminary data.</text>
</comment>
<name>A0A2K4FD22_9STAP</name>
<gene>
    <name evidence="1" type="ORF">CD039_00380</name>
</gene>
<proteinExistence type="predicted"/>
<dbReference type="AlphaFoldDB" id="A0A2K4FD22"/>
<organism evidence="1 2">
    <name type="scientific">Staphylococcus argensis</name>
    <dbReference type="NCBI Taxonomy" id="1607738"/>
    <lineage>
        <taxon>Bacteria</taxon>
        <taxon>Bacillati</taxon>
        <taxon>Bacillota</taxon>
        <taxon>Bacilli</taxon>
        <taxon>Bacillales</taxon>
        <taxon>Staphylococcaceae</taxon>
        <taxon>Staphylococcus</taxon>
    </lineage>
</organism>
<accession>A0A2K4FD22</accession>
<dbReference type="EMBL" id="PPPX01000001">
    <property type="protein sequence ID" value="POA09252.1"/>
    <property type="molecule type" value="Genomic_DNA"/>
</dbReference>
<protein>
    <submittedName>
        <fullName evidence="1">Uncharacterized protein</fullName>
    </submittedName>
</protein>
<evidence type="ECO:0000313" key="1">
    <source>
        <dbReference type="EMBL" id="POA09252.1"/>
    </source>
</evidence>
<evidence type="ECO:0000313" key="2">
    <source>
        <dbReference type="Proteomes" id="UP000242712"/>
    </source>
</evidence>
<dbReference type="GeneID" id="98296801"/>
<dbReference type="RefSeq" id="WP_103370674.1">
    <property type="nucleotide sequence ID" value="NZ_CBCRVO010000001.1"/>
</dbReference>
<sequence length="151" mass="17407">MAIFNDYETKTAYTFMSYMLANFRETASYYGEHYILTKKNYAYNILLYNPTPVSTSTASYDETLYALHMNDAAQQQGYIVSTETITDVEKGCLDSIISENISSGQQLPTHLKYKLNKYNRPKLTVDYHDFQHEPYMVKAKANAVTLVTIYL</sequence>
<dbReference type="Proteomes" id="UP000242712">
    <property type="component" value="Unassembled WGS sequence"/>
</dbReference>